<dbReference type="AlphaFoldDB" id="A0AAE3FS72"/>
<dbReference type="Proteomes" id="UP001202674">
    <property type="component" value="Unassembled WGS sequence"/>
</dbReference>
<feature type="coiled-coil region" evidence="1">
    <location>
        <begin position="323"/>
        <end position="350"/>
    </location>
</feature>
<protein>
    <submittedName>
        <fullName evidence="2">Uncharacterized protein</fullName>
    </submittedName>
</protein>
<sequence length="547" mass="62940">MSVELYPVPGSESEVDELVESFLESTVSEEGLIPNKQFLILLFGEEASEAVETVTTVARDQDPTVEQALEIGKLRVEALDERRLNTFTTSLLYNMLETDPDADLQATIQSDRITDEDERKIDYYLPRVVDTVTELVETQEDAIEASLHSMFPIEVQTDRASDMNDRLEKDIVTDQTIIDYLLLASGATDATEDVRSLVKFLRENDIDDSGYISGGSDNISGYKRVFSLSYDLPTDGFRDEFRTAQQLYEEGATGELFNVLNRVDPEIDIREIYSHEAPIERLLTSQFAGNDRKIAERLLRTINGTRAIQNHREHIDSEYTETRDSLRETIEDTQKEITRLQSHNDTFTSEKIEVSSAEIDQFENVIERVDQINSQIIRYLFGVEREQRTSVFTTIETRIGQYHTQLQDRRSEIDMLINELDQLNETKDGHLNTIDRIYEEIQDTSVTIDVPPVEQVKTDLDSRWDDRLQELKSDLPVIDLDKDDDEIDATIDEWEQLINEAKQDLVSLAQPIDKLETFNQQIQQIEQKRERTRESLETVIGLMEDTA</sequence>
<organism evidence="2 3">
    <name type="scientific">Natranaeroarchaeum aerophilus</name>
    <dbReference type="NCBI Taxonomy" id="2917711"/>
    <lineage>
        <taxon>Archaea</taxon>
        <taxon>Methanobacteriati</taxon>
        <taxon>Methanobacteriota</taxon>
        <taxon>Stenosarchaea group</taxon>
        <taxon>Halobacteria</taxon>
        <taxon>Halobacteriales</taxon>
        <taxon>Natronoarchaeaceae</taxon>
        <taxon>Natranaeroarchaeum</taxon>
    </lineage>
</organism>
<gene>
    <name evidence="2" type="ORF">AArcSt11_11920</name>
</gene>
<feature type="coiled-coil region" evidence="1">
    <location>
        <begin position="484"/>
        <end position="535"/>
    </location>
</feature>
<comment type="caution">
    <text evidence="2">The sequence shown here is derived from an EMBL/GenBank/DDBJ whole genome shotgun (WGS) entry which is preliminary data.</text>
</comment>
<proteinExistence type="predicted"/>
<feature type="coiled-coil region" evidence="1">
    <location>
        <begin position="406"/>
        <end position="440"/>
    </location>
</feature>
<dbReference type="EMBL" id="JAKRVY010000006">
    <property type="protein sequence ID" value="MCL9814358.1"/>
    <property type="molecule type" value="Genomic_DNA"/>
</dbReference>
<reference evidence="2 3" key="1">
    <citation type="journal article" date="2022" name="Syst. Appl. Microbiol.">
        <title>Natronocalculus amylovorans gen. nov., sp. nov., and Natranaeroarchaeum aerophilus sp. nov., dominant culturable amylolytic natronoarchaea from hypersaline soda lakes in southwestern Siberia.</title>
        <authorList>
            <person name="Sorokin D.Y."/>
            <person name="Elcheninov A.G."/>
            <person name="Khizhniak T.V."/>
            <person name="Koenen M."/>
            <person name="Bale N.J."/>
            <person name="Damste J.S.S."/>
            <person name="Kublanov I.V."/>
        </authorList>
    </citation>
    <scope>NUCLEOTIDE SEQUENCE [LARGE SCALE GENOMIC DNA]</scope>
    <source>
        <strain evidence="2 3">AArc-St1-1</strain>
    </source>
</reference>
<name>A0AAE3FS72_9EURY</name>
<keyword evidence="3" id="KW-1185">Reference proteome</keyword>
<accession>A0AAE3FS72</accession>
<evidence type="ECO:0000256" key="1">
    <source>
        <dbReference type="SAM" id="Coils"/>
    </source>
</evidence>
<evidence type="ECO:0000313" key="3">
    <source>
        <dbReference type="Proteomes" id="UP001202674"/>
    </source>
</evidence>
<dbReference type="RefSeq" id="WP_250597316.1">
    <property type="nucleotide sequence ID" value="NZ_JAKRVY010000006.1"/>
</dbReference>
<keyword evidence="1" id="KW-0175">Coiled coil</keyword>
<evidence type="ECO:0000313" key="2">
    <source>
        <dbReference type="EMBL" id="MCL9814358.1"/>
    </source>
</evidence>